<gene>
    <name evidence="1" type="ORF">CLV31_103142</name>
</gene>
<evidence type="ECO:0000313" key="2">
    <source>
        <dbReference type="Proteomes" id="UP000248917"/>
    </source>
</evidence>
<protein>
    <recommendedName>
        <fullName evidence="3">PH (Pleckstrin Homology) domain-containing protein</fullName>
    </recommendedName>
</protein>
<dbReference type="AlphaFoldDB" id="A0A326RVA5"/>
<dbReference type="EMBL" id="QKTX01000003">
    <property type="protein sequence ID" value="PZV85351.1"/>
    <property type="molecule type" value="Genomic_DNA"/>
</dbReference>
<evidence type="ECO:0000313" key="1">
    <source>
        <dbReference type="EMBL" id="PZV85351.1"/>
    </source>
</evidence>
<name>A0A326RVA5_9BACT</name>
<keyword evidence="2" id="KW-1185">Reference proteome</keyword>
<dbReference type="RefSeq" id="WP_111391816.1">
    <property type="nucleotide sequence ID" value="NZ_QKTX01000003.1"/>
</dbReference>
<evidence type="ECO:0008006" key="3">
    <source>
        <dbReference type="Google" id="ProtNLM"/>
    </source>
</evidence>
<accession>A0A326RVA5</accession>
<reference evidence="1 2" key="1">
    <citation type="submission" date="2018-06" db="EMBL/GenBank/DDBJ databases">
        <title>Genomic Encyclopedia of Archaeal and Bacterial Type Strains, Phase II (KMG-II): from individual species to whole genera.</title>
        <authorList>
            <person name="Goeker M."/>
        </authorList>
    </citation>
    <scope>NUCLEOTIDE SEQUENCE [LARGE SCALE GENOMIC DNA]</scope>
    <source>
        <strain evidence="1 2">T4</strain>
    </source>
</reference>
<sequence length="128" mass="14033">MKKLFTIAIVIIAFGIVGYGMIPGKVSLMEDTLTFSGRYGIKLKLSEIASVSLIDRLPPIKSRTNGLSALGVKKGFFNLEGYGKSRLLVNASQPPFLLIMTNNQETIILNLKDPKDTKSAFEQIKEGI</sequence>
<dbReference type="OrthoDB" id="836288at2"/>
<comment type="caution">
    <text evidence="1">The sequence shown here is derived from an EMBL/GenBank/DDBJ whole genome shotgun (WGS) entry which is preliminary data.</text>
</comment>
<dbReference type="Proteomes" id="UP000248917">
    <property type="component" value="Unassembled WGS sequence"/>
</dbReference>
<organism evidence="1 2">
    <name type="scientific">Algoriphagus aquaeductus</name>
    <dbReference type="NCBI Taxonomy" id="475299"/>
    <lineage>
        <taxon>Bacteria</taxon>
        <taxon>Pseudomonadati</taxon>
        <taxon>Bacteroidota</taxon>
        <taxon>Cytophagia</taxon>
        <taxon>Cytophagales</taxon>
        <taxon>Cyclobacteriaceae</taxon>
        <taxon>Algoriphagus</taxon>
    </lineage>
</organism>
<proteinExistence type="predicted"/>